<reference evidence="2 3" key="1">
    <citation type="journal article" date="2018" name="ACS Chem. Biol.">
        <title>Ketoreductase domain dysfunction expands chemodiversity: malyngamide biosynthesis in the cyanobacterium Okeania hirsuta.</title>
        <authorList>
            <person name="Moss N.A."/>
            <person name="Leao T."/>
            <person name="Rankin M."/>
            <person name="McCullough T.M."/>
            <person name="Qu P."/>
            <person name="Korobeynikov A."/>
            <person name="Smith J.L."/>
            <person name="Gerwick L."/>
            <person name="Gerwick W.H."/>
        </authorList>
    </citation>
    <scope>NUCLEOTIDE SEQUENCE [LARGE SCALE GENOMIC DNA]</scope>
    <source>
        <strain evidence="2 3">PAB10Feb10-1</strain>
    </source>
</reference>
<dbReference type="Gene3D" id="3.40.720.10">
    <property type="entry name" value="Alkaline Phosphatase, subunit A"/>
    <property type="match status" value="1"/>
</dbReference>
<evidence type="ECO:0000313" key="3">
    <source>
        <dbReference type="Proteomes" id="UP000269154"/>
    </source>
</evidence>
<organism evidence="2 3">
    <name type="scientific">Okeania hirsuta</name>
    <dbReference type="NCBI Taxonomy" id="1458930"/>
    <lineage>
        <taxon>Bacteria</taxon>
        <taxon>Bacillati</taxon>
        <taxon>Cyanobacteriota</taxon>
        <taxon>Cyanophyceae</taxon>
        <taxon>Oscillatoriophycideae</taxon>
        <taxon>Oscillatoriales</taxon>
        <taxon>Microcoleaceae</taxon>
        <taxon>Okeania</taxon>
    </lineage>
</organism>
<dbReference type="AlphaFoldDB" id="A0A3N6NRW1"/>
<dbReference type="SUPFAM" id="SSF53649">
    <property type="entry name" value="Alkaline phosphatase-like"/>
    <property type="match status" value="1"/>
</dbReference>
<dbReference type="OrthoDB" id="279611at2"/>
<dbReference type="PANTHER" id="PTHR43108:SF6">
    <property type="entry name" value="N-SULPHOGLUCOSAMINE SULPHOHYDROLASE"/>
    <property type="match status" value="1"/>
</dbReference>
<sequence>MENIGRVLAYLDEQGFAENTIVVYISIKVFYLGEHGWYDKRFCMKNPFPCLLVIRYPAGVEGGQVRDELVMNLDFAPTFLDYAGVDIPEDMQGESMRTIWGGYICPRVEKKRILQLL</sequence>
<keyword evidence="3" id="KW-1185">Reference proteome</keyword>
<dbReference type="Pfam" id="PF16347">
    <property type="entry name" value="SGSH_C"/>
    <property type="match status" value="1"/>
</dbReference>
<dbReference type="EMBL" id="RCBY01000404">
    <property type="protein sequence ID" value="RQH21036.1"/>
    <property type="molecule type" value="Genomic_DNA"/>
</dbReference>
<proteinExistence type="predicted"/>
<gene>
    <name evidence="2" type="ORF">D5R40_31745</name>
</gene>
<dbReference type="InterPro" id="IPR017850">
    <property type="entry name" value="Alkaline_phosphatase_core_sf"/>
</dbReference>
<evidence type="ECO:0000313" key="2">
    <source>
        <dbReference type="EMBL" id="RQH21036.1"/>
    </source>
</evidence>
<evidence type="ECO:0000259" key="1">
    <source>
        <dbReference type="Pfam" id="PF16347"/>
    </source>
</evidence>
<dbReference type="PANTHER" id="PTHR43108">
    <property type="entry name" value="N-ACETYLGLUCOSAMINE-6-SULFATASE FAMILY MEMBER"/>
    <property type="match status" value="1"/>
</dbReference>
<name>A0A3N6NRW1_9CYAN</name>
<comment type="caution">
    <text evidence="2">The sequence shown here is derived from an EMBL/GenBank/DDBJ whole genome shotgun (WGS) entry which is preliminary data.</text>
</comment>
<dbReference type="InterPro" id="IPR032506">
    <property type="entry name" value="SGSH_C"/>
</dbReference>
<protein>
    <recommendedName>
        <fullName evidence="1">N-sulphoglucosamine sulphohydrolase C-terminal domain-containing protein</fullName>
    </recommendedName>
</protein>
<accession>A0A3N6NRW1</accession>
<feature type="domain" description="N-sulphoglucosamine sulphohydrolase C-terminal" evidence="1">
    <location>
        <begin position="33"/>
        <end position="100"/>
    </location>
</feature>
<dbReference type="RefSeq" id="WP_124155723.1">
    <property type="nucleotide sequence ID" value="NZ_RCBY01000404.1"/>
</dbReference>
<dbReference type="Proteomes" id="UP000269154">
    <property type="component" value="Unassembled WGS sequence"/>
</dbReference>